<gene>
    <name evidence="3" type="ORF">PVLDE_1102850</name>
</gene>
<evidence type="ECO:0000313" key="3">
    <source>
        <dbReference type="EMBL" id="CAD2095587.1"/>
    </source>
</evidence>
<dbReference type="GO" id="GO:0008374">
    <property type="term" value="F:O-acyltransferase activity"/>
    <property type="evidence" value="ECO:0007669"/>
    <property type="project" value="InterPro"/>
</dbReference>
<feature type="region of interest" description="Disordered" evidence="2">
    <location>
        <begin position="74"/>
        <end position="100"/>
    </location>
</feature>
<evidence type="ECO:0000256" key="1">
    <source>
        <dbReference type="SAM" id="Coils"/>
    </source>
</evidence>
<keyword evidence="3" id="KW-0808">Transferase</keyword>
<name>A0A6V7SCJ8_PLAVN</name>
<sequence>MQAFLFIIILYNCICLTLIYSFNPSIGSIINVLIKTPYKVSFGGSDKNAEISNLEGTGNLLNKANIEETKKIVESESKESKNDDQDVLNNESASESVVEHEMATTKEAIVEEAPIDKETVIEEIVDNDDPSDEIKRIKEVTAKEIEKVKESAAEEIKKIKETAEEEVEKIKETVAEEIEIAKEIIADAVLENKEKKEDKEPLSEGTEESKEKEEDKEPVSESTEENKEKEEDKEPVSESTEENKEVLKNANIENESIVEEIDKSNVENLSEMEKEYSIDKLIQERGGYFKKDENSYYWENTSTDAEDTVDDAEYIIDDAEDNVDDDMEVVGSSKENNSTISDKKNKNSVYLIPGLGGSTLIAEYNNAQIESCSPEVLHSKPYRIWLRLSRLFSVKSNIYCLFDTLKLDYDRENKIYRNKPGVIIDVENYGYIKGVAFLDYIKNRPMRLTRYYGIIADKFLENEYVDGKDILSAPYDWRFPLSQQKYHILKSHIEYIYKLKNETKVNLIGHSLGGLFINYFLSQFVDDEWKKKHINIVIHISVPFAGAIKAIRALLYNNKDYTLFKLTSFFKMLISGNLIRTMAQSIGSPFDLLPYRKYYDRDQIVVIINMSEFPIDKKLVQSIVTECGIYNESCYTDREDVNLKIYTLSNWHELLSNDMREKYENYIQYTDRFFSVNHGIPTYCLYSTTKKKNTEYMLFYQNMHFNQDPIIYYGIGDGTIPLESLEACKKLQNVKETKHFEYYKHLGILKNYKVSDYIYNIIDQNATN</sequence>
<dbReference type="InterPro" id="IPR003386">
    <property type="entry name" value="LACT/PDAT_acylTrfase"/>
</dbReference>
<keyword evidence="3" id="KW-0012">Acyltransferase</keyword>
<dbReference type="Pfam" id="PF02450">
    <property type="entry name" value="LCAT"/>
    <property type="match status" value="1"/>
</dbReference>
<dbReference type="AlphaFoldDB" id="A0A6V7SCJ8"/>
<feature type="coiled-coil region" evidence="1">
    <location>
        <begin position="142"/>
        <end position="180"/>
    </location>
</feature>
<dbReference type="Proteomes" id="UP000515308">
    <property type="component" value="Chromosome PVLDE_11"/>
</dbReference>
<evidence type="ECO:0000313" key="4">
    <source>
        <dbReference type="Proteomes" id="UP000515308"/>
    </source>
</evidence>
<keyword evidence="1" id="KW-0175">Coiled coil</keyword>
<dbReference type="InterPro" id="IPR029058">
    <property type="entry name" value="AB_hydrolase_fold"/>
</dbReference>
<protein>
    <submittedName>
        <fullName evidence="3">Phosphatidylcholine-sterol acyltransferase, putative phospholipase, putative</fullName>
    </submittedName>
</protein>
<proteinExistence type="predicted"/>
<dbReference type="Gene3D" id="3.40.50.1820">
    <property type="entry name" value="alpha/beta hydrolase"/>
    <property type="match status" value="1"/>
</dbReference>
<feature type="compositionally biased region" description="Basic and acidic residues" evidence="2">
    <location>
        <begin position="74"/>
        <end position="84"/>
    </location>
</feature>
<feature type="region of interest" description="Disordered" evidence="2">
    <location>
        <begin position="185"/>
        <end position="251"/>
    </location>
</feature>
<dbReference type="VEuPathDB" id="PlasmoDB:PVLDE_1102850"/>
<accession>A0A6V7SCJ8</accession>
<dbReference type="PANTHER" id="PTHR11440">
    <property type="entry name" value="LECITHIN-CHOLESTEROL ACYLTRANSFERASE-RELATED"/>
    <property type="match status" value="1"/>
</dbReference>
<dbReference type="EMBL" id="LR865373">
    <property type="protein sequence ID" value="CAD2095587.1"/>
    <property type="molecule type" value="Genomic_DNA"/>
</dbReference>
<organism evidence="3 4">
    <name type="scientific">Plasmodium vinckei lentum</name>
    <dbReference type="NCBI Taxonomy" id="138297"/>
    <lineage>
        <taxon>Eukaryota</taxon>
        <taxon>Sar</taxon>
        <taxon>Alveolata</taxon>
        <taxon>Apicomplexa</taxon>
        <taxon>Aconoidasida</taxon>
        <taxon>Haemosporida</taxon>
        <taxon>Plasmodiidae</taxon>
        <taxon>Plasmodium</taxon>
        <taxon>Plasmodium (Vinckeia)</taxon>
    </lineage>
</organism>
<reference evidence="3 4" key="1">
    <citation type="submission" date="2020-08" db="EMBL/GenBank/DDBJ databases">
        <authorList>
            <person name="Ramaprasad A."/>
        </authorList>
    </citation>
    <scope>NUCLEOTIDE SEQUENCE [LARGE SCALE GENOMIC DNA]</scope>
</reference>
<feature type="compositionally biased region" description="Basic and acidic residues" evidence="2">
    <location>
        <begin position="185"/>
        <end position="247"/>
    </location>
</feature>
<evidence type="ECO:0000256" key="2">
    <source>
        <dbReference type="SAM" id="MobiDB-lite"/>
    </source>
</evidence>
<dbReference type="GO" id="GO:0006629">
    <property type="term" value="P:lipid metabolic process"/>
    <property type="evidence" value="ECO:0007669"/>
    <property type="project" value="InterPro"/>
</dbReference>
<dbReference type="SUPFAM" id="SSF53474">
    <property type="entry name" value="alpha/beta-Hydrolases"/>
    <property type="match status" value="1"/>
</dbReference>